<evidence type="ECO:0000256" key="4">
    <source>
        <dbReference type="ARBA" id="ARBA00022825"/>
    </source>
</evidence>
<dbReference type="InterPro" id="IPR000209">
    <property type="entry name" value="Peptidase_S8/S53_dom"/>
</dbReference>
<evidence type="ECO:0000313" key="9">
    <source>
        <dbReference type="EMBL" id="THV22039.1"/>
    </source>
</evidence>
<evidence type="ECO:0000256" key="2">
    <source>
        <dbReference type="ARBA" id="ARBA00022670"/>
    </source>
</evidence>
<evidence type="ECO:0000259" key="8">
    <source>
        <dbReference type="Pfam" id="PF00082"/>
    </source>
</evidence>
<dbReference type="InterPro" id="IPR023827">
    <property type="entry name" value="Peptidase_S8_Asp-AS"/>
</dbReference>
<dbReference type="AlphaFoldDB" id="A0A4S8P325"/>
<feature type="region of interest" description="Disordered" evidence="6">
    <location>
        <begin position="67"/>
        <end position="98"/>
    </location>
</feature>
<dbReference type="PROSITE" id="PS51892">
    <property type="entry name" value="SUBTILASE"/>
    <property type="match status" value="1"/>
</dbReference>
<dbReference type="Proteomes" id="UP000305792">
    <property type="component" value="Unassembled WGS sequence"/>
</dbReference>
<evidence type="ECO:0000256" key="5">
    <source>
        <dbReference type="PROSITE-ProRule" id="PRU01240"/>
    </source>
</evidence>
<dbReference type="PROSITE" id="PS00136">
    <property type="entry name" value="SUBTILASE_ASP"/>
    <property type="match status" value="1"/>
</dbReference>
<evidence type="ECO:0000256" key="7">
    <source>
        <dbReference type="SAM" id="Phobius"/>
    </source>
</evidence>
<feature type="region of interest" description="Disordered" evidence="6">
    <location>
        <begin position="507"/>
        <end position="582"/>
    </location>
</feature>
<feature type="active site" description="Charge relay system" evidence="5">
    <location>
        <position position="197"/>
    </location>
</feature>
<dbReference type="PANTHER" id="PTHR43806:SF11">
    <property type="entry name" value="CEREVISIN-RELATED"/>
    <property type="match status" value="1"/>
</dbReference>
<gene>
    <name evidence="9" type="ORF">E9998_23755</name>
</gene>
<keyword evidence="4 5" id="KW-0720">Serine protease</keyword>
<dbReference type="InterPro" id="IPR015500">
    <property type="entry name" value="Peptidase_S8_subtilisin-rel"/>
</dbReference>
<dbReference type="Gene3D" id="3.40.50.200">
    <property type="entry name" value="Peptidase S8/S53 domain"/>
    <property type="match status" value="1"/>
</dbReference>
<accession>A0A4S8P325</accession>
<comment type="caution">
    <text evidence="9">The sequence shown here is derived from an EMBL/GenBank/DDBJ whole genome shotgun (WGS) entry which is preliminary data.</text>
</comment>
<keyword evidence="7" id="KW-1133">Transmembrane helix</keyword>
<keyword evidence="7" id="KW-0812">Transmembrane</keyword>
<keyword evidence="10" id="KW-1185">Reference proteome</keyword>
<reference evidence="9 10" key="1">
    <citation type="journal article" date="2018" name="Int. J. Syst. Evol. Microbiol.">
        <title>Glycomyces paridis sp. nov., isolated from the medicinal plant Paris polyphylla.</title>
        <authorList>
            <person name="Fang X.M."/>
            <person name="Bai J.L."/>
            <person name="Su J."/>
            <person name="Zhao L.L."/>
            <person name="Liu H.Y."/>
            <person name="Ma B.P."/>
            <person name="Zhang Y.Q."/>
            <person name="Yu L.Y."/>
        </authorList>
    </citation>
    <scope>NUCLEOTIDE SEQUENCE [LARGE SCALE GENOMIC DNA]</scope>
    <source>
        <strain evidence="9 10">CPCC 204357</strain>
    </source>
</reference>
<keyword evidence="2 5" id="KW-0645">Protease</keyword>
<feature type="region of interest" description="Disordered" evidence="6">
    <location>
        <begin position="1"/>
        <end position="26"/>
    </location>
</feature>
<dbReference type="Pfam" id="PF00082">
    <property type="entry name" value="Peptidase_S8"/>
    <property type="match status" value="1"/>
</dbReference>
<comment type="similarity">
    <text evidence="1 5">Belongs to the peptidase S8 family.</text>
</comment>
<dbReference type="InterPro" id="IPR036852">
    <property type="entry name" value="Peptidase_S8/S53_dom_sf"/>
</dbReference>
<feature type="compositionally biased region" description="Low complexity" evidence="6">
    <location>
        <begin position="548"/>
        <end position="560"/>
    </location>
</feature>
<keyword evidence="3 5" id="KW-0378">Hydrolase</keyword>
<dbReference type="GO" id="GO:0006508">
    <property type="term" value="P:proteolysis"/>
    <property type="evidence" value="ECO:0007669"/>
    <property type="project" value="UniProtKB-KW"/>
</dbReference>
<evidence type="ECO:0000256" key="1">
    <source>
        <dbReference type="ARBA" id="ARBA00011073"/>
    </source>
</evidence>
<dbReference type="PANTHER" id="PTHR43806">
    <property type="entry name" value="PEPTIDASE S8"/>
    <property type="match status" value="1"/>
</dbReference>
<name>A0A4S8P325_9ACTN</name>
<evidence type="ECO:0000256" key="3">
    <source>
        <dbReference type="ARBA" id="ARBA00022801"/>
    </source>
</evidence>
<evidence type="ECO:0000313" key="10">
    <source>
        <dbReference type="Proteomes" id="UP000305792"/>
    </source>
</evidence>
<sequence>MEDFSLESGSDDHHDHGQPLSLGGSMRPSCQFAERVRCCQHPPWSGRPAGHAGSERVRYLVGQSGQRCNDRHTEGVHPMATPLTPSPPNPQPAQAESRHGARTAISAGLIAVAAAAAVTTTPGIALAQDDTLAQDNAWATDLIEVPAAWETTKGDGVTVAVMDTGINKHPFFEGRDILPGYTVFSDEEDAWNDLDGHGSAVAAGVLMTAPEATILPVRLDSGDAGFGGALGDAEFDAFRWAVDNGADVLVVPWSIVGERDSFTGEHLETLQYVIDKGAIIVASSGNDPSRDVMYPGFVPGVLTVTGTDSSGEVWFDNTTVGPEVEVAAPADAMVAPVPQDSASGNSELYVDVTGGTSMGAGLVGGVAALTWSAHPDLDASNVIQRLIQTSGDGDGSRNDDSGYGLVNADQAVNAEGVETVEENPLGYPMGEAGASGATPDDEATDSAEEETGPGTSSAGPSAVGAEGSKESNLSTVIVIAAAVVLVGAAIAVWLVLRGRGRKSAAAAQPGAFDSGAPTGYQPPPTPQQQYGPPQGGPQPGYGAPPPGQQGYSSPPRGQQGYNQPPAGEQQSPPWRPGDPNRR</sequence>
<feature type="active site" description="Charge relay system" evidence="5">
    <location>
        <position position="163"/>
    </location>
</feature>
<feature type="domain" description="Peptidase S8/S53" evidence="8">
    <location>
        <begin position="154"/>
        <end position="404"/>
    </location>
</feature>
<feature type="active site" description="Charge relay system" evidence="5">
    <location>
        <position position="357"/>
    </location>
</feature>
<proteinExistence type="inferred from homology"/>
<organism evidence="9 10">
    <name type="scientific">Glycomyces paridis</name>
    <dbReference type="NCBI Taxonomy" id="2126555"/>
    <lineage>
        <taxon>Bacteria</taxon>
        <taxon>Bacillati</taxon>
        <taxon>Actinomycetota</taxon>
        <taxon>Actinomycetes</taxon>
        <taxon>Glycomycetales</taxon>
        <taxon>Glycomycetaceae</taxon>
        <taxon>Glycomyces</taxon>
    </lineage>
</organism>
<evidence type="ECO:0000256" key="6">
    <source>
        <dbReference type="SAM" id="MobiDB-lite"/>
    </source>
</evidence>
<dbReference type="EMBL" id="STGX01000024">
    <property type="protein sequence ID" value="THV22039.1"/>
    <property type="molecule type" value="Genomic_DNA"/>
</dbReference>
<dbReference type="PRINTS" id="PR00723">
    <property type="entry name" value="SUBTILISIN"/>
</dbReference>
<keyword evidence="7" id="KW-0472">Membrane</keyword>
<feature type="compositionally biased region" description="Acidic residues" evidence="6">
    <location>
        <begin position="439"/>
        <end position="451"/>
    </location>
</feature>
<feature type="transmembrane region" description="Helical" evidence="7">
    <location>
        <begin position="476"/>
        <end position="496"/>
    </location>
</feature>
<dbReference type="GO" id="GO:0004252">
    <property type="term" value="F:serine-type endopeptidase activity"/>
    <property type="evidence" value="ECO:0007669"/>
    <property type="project" value="UniProtKB-UniRule"/>
</dbReference>
<dbReference type="InterPro" id="IPR050131">
    <property type="entry name" value="Peptidase_S8_subtilisin-like"/>
</dbReference>
<protein>
    <recommendedName>
        <fullName evidence="8">Peptidase S8/S53 domain-containing protein</fullName>
    </recommendedName>
</protein>
<dbReference type="SUPFAM" id="SSF52743">
    <property type="entry name" value="Subtilisin-like"/>
    <property type="match status" value="1"/>
</dbReference>
<feature type="region of interest" description="Disordered" evidence="6">
    <location>
        <begin position="423"/>
        <end position="467"/>
    </location>
</feature>